<evidence type="ECO:0000313" key="1">
    <source>
        <dbReference type="EMBL" id="MSC60705.1"/>
    </source>
</evidence>
<accession>A0A6L5T932</accession>
<organism evidence="1 2">
    <name type="scientific">Agathobacter rectalis</name>
    <dbReference type="NCBI Taxonomy" id="39491"/>
    <lineage>
        <taxon>Bacteria</taxon>
        <taxon>Bacillati</taxon>
        <taxon>Bacillota</taxon>
        <taxon>Clostridia</taxon>
        <taxon>Lachnospirales</taxon>
        <taxon>Lachnospiraceae</taxon>
        <taxon>Agathobacter</taxon>
    </lineage>
</organism>
<dbReference type="RefSeq" id="WP_154267221.1">
    <property type="nucleotide sequence ID" value="NZ_WKQP01000016.1"/>
</dbReference>
<proteinExistence type="predicted"/>
<dbReference type="EMBL" id="WKQP01000016">
    <property type="protein sequence ID" value="MSC60705.1"/>
    <property type="molecule type" value="Genomic_DNA"/>
</dbReference>
<sequence length="588" mass="64107">MVRDFSDESKTELLNLVSEVESEKLCDFTDWVGDRWYSFEEWIGKLNIKYYINNVNSYHKKVIDKNNTTKDNIEEIFRAVKSVNSAYAGTFSSINATLNNWNAYIKQMSEIVEPSHGNFTVSAMQGSLDDILDDISKNNNKLLEDRMCKDIGGELVFDEDLIYEYMKKDPNELTKEEKELLINTIVKLDDAVTVYESAAKVGTDNLGAELAQKVSWVRESEKYNSFSAVSAHYSNIYVSLLNYISEQDEESCTLAAALAKIGDGDSSISVVGTEYEKKIKSIFGGTTVAAYLVKYKSEHTEQYFAKLEAGEKESLKGSKKPKKFNEAIEDKLKNSNKYFEKTKGEKYYDSFGNEISKNDAPTFYEKEMTLAELKKSVSANASLYDGTFTNDLFGGGSVNVVMGNAEAHADISAGLYVMGAEGEKKFSPGVNAEVGTSVTALDVEWEQQWLGDEMLGLNSDVEVKAGDAGAKADIGVQLYGEDGKLKPQFGASAKAEATAAELEGSLGVNVLGGEVGVSGSVSVGVGAHADVGYKDGVFKFDIGASVGLGVSVGSEVDIGGMVDTVCDAAESAWNGLEKGWKTATSWFK</sequence>
<dbReference type="AlphaFoldDB" id="A0A6L5T932"/>
<dbReference type="Proteomes" id="UP000479563">
    <property type="component" value="Unassembled WGS sequence"/>
</dbReference>
<reference evidence="1 2" key="1">
    <citation type="journal article" date="2019" name="Nat. Med.">
        <title>A library of human gut bacterial isolates paired with longitudinal multiomics data enables mechanistic microbiome research.</title>
        <authorList>
            <person name="Poyet M."/>
            <person name="Groussin M."/>
            <person name="Gibbons S.M."/>
            <person name="Avila-Pacheco J."/>
            <person name="Jiang X."/>
            <person name="Kearney S.M."/>
            <person name="Perrotta A.R."/>
            <person name="Berdy B."/>
            <person name="Zhao S."/>
            <person name="Lieberman T.D."/>
            <person name="Swanson P.K."/>
            <person name="Smith M."/>
            <person name="Roesemann S."/>
            <person name="Alexander J.E."/>
            <person name="Rich S.A."/>
            <person name="Livny J."/>
            <person name="Vlamakis H."/>
            <person name="Clish C."/>
            <person name="Bullock K."/>
            <person name="Deik A."/>
            <person name="Scott J."/>
            <person name="Pierce K.A."/>
            <person name="Xavier R.J."/>
            <person name="Alm E.J."/>
        </authorList>
    </citation>
    <scope>NUCLEOTIDE SEQUENCE [LARGE SCALE GENOMIC DNA]</scope>
    <source>
        <strain evidence="1 2">BIOML-A11</strain>
    </source>
</reference>
<comment type="caution">
    <text evidence="1">The sequence shown here is derived from an EMBL/GenBank/DDBJ whole genome shotgun (WGS) entry which is preliminary data.</text>
</comment>
<gene>
    <name evidence="1" type="ORF">GKE07_10955</name>
</gene>
<protein>
    <submittedName>
        <fullName evidence="1">Uncharacterized protein</fullName>
    </submittedName>
</protein>
<evidence type="ECO:0000313" key="2">
    <source>
        <dbReference type="Proteomes" id="UP000479563"/>
    </source>
</evidence>
<name>A0A6L5T932_9FIRM</name>